<organism evidence="1 2">
    <name type="scientific">Streptomyces microflavus</name>
    <name type="common">Streptomyces lipmanii</name>
    <dbReference type="NCBI Taxonomy" id="1919"/>
    <lineage>
        <taxon>Bacteria</taxon>
        <taxon>Bacillati</taxon>
        <taxon>Actinomycetota</taxon>
        <taxon>Actinomycetes</taxon>
        <taxon>Kitasatosporales</taxon>
        <taxon>Streptomycetaceae</taxon>
        <taxon>Streptomyces</taxon>
    </lineage>
</organism>
<evidence type="ECO:0000313" key="2">
    <source>
        <dbReference type="Proteomes" id="UP000498740"/>
    </source>
</evidence>
<gene>
    <name evidence="1" type="ORF">Smic_05840</name>
</gene>
<dbReference type="EMBL" id="BLWD01000001">
    <property type="protein sequence ID" value="GFN02028.1"/>
    <property type="molecule type" value="Genomic_DNA"/>
</dbReference>
<reference evidence="1 2" key="1">
    <citation type="submission" date="2020-05" db="EMBL/GenBank/DDBJ databases">
        <title>Whole genome shotgun sequence of Streptomyces microflavus NBRC 13062.</title>
        <authorList>
            <person name="Komaki H."/>
            <person name="Tamura T."/>
        </authorList>
    </citation>
    <scope>NUCLEOTIDE SEQUENCE [LARGE SCALE GENOMIC DNA]</scope>
    <source>
        <strain evidence="1 2">NBRC 13062</strain>
    </source>
</reference>
<evidence type="ECO:0000313" key="1">
    <source>
        <dbReference type="EMBL" id="GFN02028.1"/>
    </source>
</evidence>
<name>A0A7J0CIB8_STRMI</name>
<dbReference type="Proteomes" id="UP000498740">
    <property type="component" value="Unassembled WGS sequence"/>
</dbReference>
<protein>
    <submittedName>
        <fullName evidence="1">Uncharacterized protein</fullName>
    </submittedName>
</protein>
<comment type="caution">
    <text evidence="1">The sequence shown here is derived from an EMBL/GenBank/DDBJ whole genome shotgun (WGS) entry which is preliminary data.</text>
</comment>
<dbReference type="AlphaFoldDB" id="A0A7J0CIB8"/>
<proteinExistence type="predicted"/>
<accession>A0A7J0CIB8</accession>
<sequence length="84" mass="9503">MGETPWSGAHPVVYDMTAAERELGYRPVTGYVESLPETVEWLAGELAGRDWREAFPKMARNYGEALFDYAAEDAWLEAYDRGGR</sequence>